<evidence type="ECO:0000256" key="3">
    <source>
        <dbReference type="ARBA" id="ARBA00022676"/>
    </source>
</evidence>
<dbReference type="STRING" id="52838.A0A4S8IVZ1"/>
<dbReference type="InterPro" id="IPR005680">
    <property type="entry name" value="Ribosomal_uS12_euk/arc"/>
</dbReference>
<dbReference type="NCBIfam" id="TIGR00982">
    <property type="entry name" value="uS12_E_A"/>
    <property type="match status" value="1"/>
</dbReference>
<evidence type="ECO:0000256" key="2">
    <source>
        <dbReference type="ARBA" id="ARBA00009995"/>
    </source>
</evidence>
<dbReference type="SUPFAM" id="SSF53756">
    <property type="entry name" value="UDP-Glycosyltransferase/glycogen phosphorylase"/>
    <property type="match status" value="1"/>
</dbReference>
<dbReference type="AlphaFoldDB" id="A0A4S8IVZ1"/>
<evidence type="ECO:0000256" key="1">
    <source>
        <dbReference type="ARBA" id="ARBA00005657"/>
    </source>
</evidence>
<dbReference type="GO" id="GO:0006412">
    <property type="term" value="P:translation"/>
    <property type="evidence" value="ECO:0007669"/>
    <property type="project" value="InterPro"/>
</dbReference>
<dbReference type="GO" id="GO:0035251">
    <property type="term" value="F:UDP-glucosyltransferase activity"/>
    <property type="evidence" value="ECO:0007669"/>
    <property type="project" value="TreeGrafter"/>
</dbReference>
<dbReference type="CDD" id="cd03784">
    <property type="entry name" value="GT1_Gtf-like"/>
    <property type="match status" value="1"/>
</dbReference>
<name>A0A4S8IVZ1_MUSBA</name>
<evidence type="ECO:0000313" key="8">
    <source>
        <dbReference type="EMBL" id="THU53018.1"/>
    </source>
</evidence>
<dbReference type="Gene3D" id="3.40.50.2000">
    <property type="entry name" value="Glycogen Phosphorylase B"/>
    <property type="match status" value="2"/>
</dbReference>
<keyword evidence="9" id="KW-1185">Reference proteome</keyword>
<organism evidence="8 9">
    <name type="scientific">Musa balbisiana</name>
    <name type="common">Banana</name>
    <dbReference type="NCBI Taxonomy" id="52838"/>
    <lineage>
        <taxon>Eukaryota</taxon>
        <taxon>Viridiplantae</taxon>
        <taxon>Streptophyta</taxon>
        <taxon>Embryophyta</taxon>
        <taxon>Tracheophyta</taxon>
        <taxon>Spermatophyta</taxon>
        <taxon>Magnoliopsida</taxon>
        <taxon>Liliopsida</taxon>
        <taxon>Zingiberales</taxon>
        <taxon>Musaceae</taxon>
        <taxon>Musa</taxon>
    </lineage>
</organism>
<comment type="similarity">
    <text evidence="2">Belongs to the UDP-glycosyltransferase family.</text>
</comment>
<dbReference type="PANTHER" id="PTHR48047">
    <property type="entry name" value="GLYCOSYLTRANSFERASE"/>
    <property type="match status" value="1"/>
</dbReference>
<evidence type="ECO:0008006" key="10">
    <source>
        <dbReference type="Google" id="ProtNLM"/>
    </source>
</evidence>
<dbReference type="PANTHER" id="PTHR48047:SF45">
    <property type="entry name" value="SCOPOLETIN GLUCOSYLTRANSFERASE-LIKE"/>
    <property type="match status" value="1"/>
</dbReference>
<dbReference type="GO" id="GO:0003735">
    <property type="term" value="F:structural constituent of ribosome"/>
    <property type="evidence" value="ECO:0007669"/>
    <property type="project" value="InterPro"/>
</dbReference>
<dbReference type="EMBL" id="PYDT01000008">
    <property type="protein sequence ID" value="THU53018.1"/>
    <property type="molecule type" value="Genomic_DNA"/>
</dbReference>
<keyword evidence="3" id="KW-0328">Glycosyltransferase</keyword>
<keyword evidence="5" id="KW-0689">Ribosomal protein</keyword>
<dbReference type="Gene3D" id="2.40.50.140">
    <property type="entry name" value="Nucleic acid-binding proteins"/>
    <property type="match status" value="1"/>
</dbReference>
<evidence type="ECO:0000256" key="7">
    <source>
        <dbReference type="SAM" id="MobiDB-lite"/>
    </source>
</evidence>
<comment type="similarity">
    <text evidence="1">Belongs to the universal ribosomal protein uS12 family.</text>
</comment>
<dbReference type="Proteomes" id="UP000317650">
    <property type="component" value="Chromosome 10"/>
</dbReference>
<gene>
    <name evidence="8" type="ORF">C4D60_Mb10t10020</name>
</gene>
<keyword evidence="4" id="KW-0808">Transferase</keyword>
<evidence type="ECO:0000256" key="6">
    <source>
        <dbReference type="ARBA" id="ARBA00023274"/>
    </source>
</evidence>
<dbReference type="Pfam" id="PF00164">
    <property type="entry name" value="Ribosom_S12_S23"/>
    <property type="match status" value="1"/>
</dbReference>
<dbReference type="InterPro" id="IPR006032">
    <property type="entry name" value="Ribosomal_uS12"/>
</dbReference>
<dbReference type="SUPFAM" id="SSF50249">
    <property type="entry name" value="Nucleic acid-binding proteins"/>
    <property type="match status" value="1"/>
</dbReference>
<dbReference type="InterPro" id="IPR035595">
    <property type="entry name" value="UDP_glycos_trans_CS"/>
</dbReference>
<proteinExistence type="inferred from homology"/>
<feature type="region of interest" description="Disordered" evidence="7">
    <location>
        <begin position="1"/>
        <end position="24"/>
    </location>
</feature>
<dbReference type="InterPro" id="IPR012340">
    <property type="entry name" value="NA-bd_OB-fold"/>
</dbReference>
<feature type="compositionally biased region" description="Basic residues" evidence="7">
    <location>
        <begin position="11"/>
        <end position="20"/>
    </location>
</feature>
<protein>
    <recommendedName>
        <fullName evidence="10">UDP-glycosyltransferases domain-containing protein</fullName>
    </recommendedName>
</protein>
<evidence type="ECO:0000256" key="4">
    <source>
        <dbReference type="ARBA" id="ARBA00022679"/>
    </source>
</evidence>
<comment type="caution">
    <text evidence="8">The sequence shown here is derived from an EMBL/GenBank/DDBJ whole genome shotgun (WGS) entry which is preliminary data.</text>
</comment>
<dbReference type="GO" id="GO:0015935">
    <property type="term" value="C:small ribosomal subunit"/>
    <property type="evidence" value="ECO:0007669"/>
    <property type="project" value="InterPro"/>
</dbReference>
<dbReference type="FunFam" id="3.40.50.2000:FF:000063">
    <property type="entry name" value="Glycosyltransferase"/>
    <property type="match status" value="1"/>
</dbReference>
<dbReference type="InterPro" id="IPR002213">
    <property type="entry name" value="UDP_glucos_trans"/>
</dbReference>
<keyword evidence="6" id="KW-0687">Ribonucleoprotein</keyword>
<reference evidence="8 9" key="1">
    <citation type="journal article" date="2019" name="Nat. Plants">
        <title>Genome sequencing of Musa balbisiana reveals subgenome evolution and function divergence in polyploid bananas.</title>
        <authorList>
            <person name="Yao X."/>
        </authorList>
    </citation>
    <scope>NUCLEOTIDE SEQUENCE [LARGE SCALE GENOMIC DNA]</scope>
    <source>
        <strain evidence="9">cv. DH-PKW</strain>
        <tissue evidence="8">Leaves</tissue>
    </source>
</reference>
<dbReference type="FunFam" id="2.40.50.140:FF:000007">
    <property type="entry name" value="40S ribosomal protein S23"/>
    <property type="match status" value="1"/>
</dbReference>
<dbReference type="PROSITE" id="PS00055">
    <property type="entry name" value="RIBOSOMAL_S12"/>
    <property type="match status" value="1"/>
</dbReference>
<evidence type="ECO:0000313" key="9">
    <source>
        <dbReference type="Proteomes" id="UP000317650"/>
    </source>
</evidence>
<dbReference type="Pfam" id="PF00201">
    <property type="entry name" value="UDPGT"/>
    <property type="match status" value="1"/>
</dbReference>
<dbReference type="PROSITE" id="PS00375">
    <property type="entry name" value="UDPGT"/>
    <property type="match status" value="1"/>
</dbReference>
<accession>A0A4S8IVZ1</accession>
<sequence length="626" mass="70292">MGKTRGMGAGRKLKTHRRRQRWADKAYKKSHLGNEWKKPFAGSSHAKGIVLEKIGIEAKQPNSAIRKCARVQLIKNGKKIAAFVPNDGCLNFIEENDEVLIAGFGRKGHAVGDIPGVRFKVLADGTIWLENMTVEDPKMVTEDFHPSMGWEAPPLHILLFPLMSPGHTLPMIDLAKLLAARGVRTTILTTPANAPSLEAAIELAQRSYQYPIELHVIPFPSTAVGLPEGCENVSSVPYYQHPTFMTGVTMLQEPFRRVLTELLPDAAITDWFLPWTFSISEELNIPRLVFHGISFFALCAHASLLFEQLPADEDTITIPNFPRRVELLRSQMPDETQMHPVFTEIIHQIAEWEPKSYGVVVNSFYELEAEFADHLRNVLGQKAWHVGPVSLCNARAEQQSRRGDKPAIDGEECLKWLGEKEDGSVLYVCFGSMGTFTEAQFRELALGVEASGRPFIWAVKKCRDEWWPERFMARMEGRCLILRGWAPQILILNHAAVGGFVTHCGWNSSLEAVTAGVPMVTWPFFAEQFFNEKLLVEVLKIGVAIGAKQHTVVPEQRPLITAAEIERTVRRLMDDGEEANRMRSRARELSFMAKSAVEEGGSSYIDTQNLIQELTNRRTMPNSKSQ</sequence>
<dbReference type="CDD" id="cd03367">
    <property type="entry name" value="Ribosomal_S23"/>
    <property type="match status" value="1"/>
</dbReference>
<evidence type="ECO:0000256" key="5">
    <source>
        <dbReference type="ARBA" id="ARBA00022980"/>
    </source>
</evidence>